<gene>
    <name evidence="4" type="ORF">FNY97_07630</name>
</gene>
<evidence type="ECO:0000259" key="3">
    <source>
        <dbReference type="Pfam" id="PF03976"/>
    </source>
</evidence>
<dbReference type="PANTHER" id="PTHR34383">
    <property type="entry name" value="POLYPHOSPHATE:AMP PHOSPHOTRANSFERASE-RELATED"/>
    <property type="match status" value="1"/>
</dbReference>
<accession>A0A2N6TQ46</accession>
<name>A0A2N6TQ46_9CORY</name>
<dbReference type="PANTHER" id="PTHR34383:SF3">
    <property type="entry name" value="POLYPHOSPHATE:AMP PHOSPHOTRANSFERASE"/>
    <property type="match status" value="1"/>
</dbReference>
<dbReference type="GO" id="GO:0008976">
    <property type="term" value="F:polyphosphate kinase activity"/>
    <property type="evidence" value="ECO:0007669"/>
    <property type="project" value="InterPro"/>
</dbReference>
<dbReference type="InterPro" id="IPR022488">
    <property type="entry name" value="PPK2-related"/>
</dbReference>
<dbReference type="InterPro" id="IPR022300">
    <property type="entry name" value="PPK2-rel_1"/>
</dbReference>
<dbReference type="EMBL" id="VKDK01000010">
    <property type="protein sequence ID" value="TRX61540.1"/>
    <property type="molecule type" value="Genomic_DNA"/>
</dbReference>
<dbReference type="Pfam" id="PF03976">
    <property type="entry name" value="PPK2"/>
    <property type="match status" value="1"/>
</dbReference>
<dbReference type="GO" id="GO:0006797">
    <property type="term" value="P:polyphosphate metabolic process"/>
    <property type="evidence" value="ECO:0007669"/>
    <property type="project" value="InterPro"/>
</dbReference>
<keyword evidence="2" id="KW-0418">Kinase</keyword>
<proteinExistence type="predicted"/>
<dbReference type="PIRSF" id="PIRSF028756">
    <property type="entry name" value="PPK2_prd"/>
    <property type="match status" value="1"/>
</dbReference>
<evidence type="ECO:0000313" key="4">
    <source>
        <dbReference type="EMBL" id="TRX61540.1"/>
    </source>
</evidence>
<dbReference type="SUPFAM" id="SSF52540">
    <property type="entry name" value="P-loop containing nucleoside triphosphate hydrolases"/>
    <property type="match status" value="1"/>
</dbReference>
<organism evidence="4 5">
    <name type="scientific">Corynebacterium hiratae</name>
    <dbReference type="NCBI Taxonomy" id="3139423"/>
    <lineage>
        <taxon>Bacteria</taxon>
        <taxon>Bacillati</taxon>
        <taxon>Actinomycetota</taxon>
        <taxon>Actinomycetes</taxon>
        <taxon>Mycobacteriales</taxon>
        <taxon>Corynebacteriaceae</taxon>
        <taxon>Corynebacterium</taxon>
    </lineage>
</organism>
<keyword evidence="5" id="KW-1185">Reference proteome</keyword>
<dbReference type="Proteomes" id="UP000320443">
    <property type="component" value="Unassembled WGS sequence"/>
</dbReference>
<dbReference type="InterPro" id="IPR016898">
    <property type="entry name" value="Polyphosphate_phosphotransfera"/>
</dbReference>
<evidence type="ECO:0000256" key="2">
    <source>
        <dbReference type="ARBA" id="ARBA00022777"/>
    </source>
</evidence>
<sequence>MAKFKIEDALSLRAGKNFQIDSVDASATPGFDGDKDELDARFTKYDDELYELQERLFANGRSYGEDAPAVLIVLQGMDTSGKGGAIRHVLSTFDPQGTTTVGFGKPTEEELEHDFLWRIRKHDPQPGQIVAFDRSHYEDVLIQRVHEWVDEEEVDRRIEAIRDYELDLTAKGVKVIKIFLHLSKEAQKENLLERTEREDKFWKYDPADVEERAYWDKYMAAYQDAIQRTDENYAPWYVIPTDNKKYARMALKFLIVDLLRHLDLEWPAPDFDPEVERQRIEDAD</sequence>
<keyword evidence="1" id="KW-0808">Transferase</keyword>
<dbReference type="Gene3D" id="3.40.50.300">
    <property type="entry name" value="P-loop containing nucleotide triphosphate hydrolases"/>
    <property type="match status" value="1"/>
</dbReference>
<dbReference type="InterPro" id="IPR027417">
    <property type="entry name" value="P-loop_NTPase"/>
</dbReference>
<evidence type="ECO:0000256" key="1">
    <source>
        <dbReference type="ARBA" id="ARBA00022679"/>
    </source>
</evidence>
<dbReference type="NCBIfam" id="TIGR03709">
    <property type="entry name" value="PPK2_rel_1"/>
    <property type="match status" value="1"/>
</dbReference>
<dbReference type="AlphaFoldDB" id="A0A2N6TQ46"/>
<comment type="caution">
    <text evidence="4">The sequence shown here is derived from an EMBL/GenBank/DDBJ whole genome shotgun (WGS) entry which is preliminary data.</text>
</comment>
<protein>
    <submittedName>
        <fullName evidence="4">PPK2 family polyphosphate--nucleotide phosphotransferase</fullName>
    </submittedName>
</protein>
<dbReference type="RefSeq" id="WP_049156556.1">
    <property type="nucleotide sequence ID" value="NZ_VKDK01000010.1"/>
</dbReference>
<evidence type="ECO:0000313" key="5">
    <source>
        <dbReference type="Proteomes" id="UP000320443"/>
    </source>
</evidence>
<feature type="domain" description="Polyphosphate kinase-2-related" evidence="3">
    <location>
        <begin position="44"/>
        <end position="257"/>
    </location>
</feature>
<reference evidence="4 5" key="1">
    <citation type="submission" date="2019-07" db="EMBL/GenBank/DDBJ databases">
        <title>Draft genome of C. aurimucosum strain 2274.</title>
        <authorList>
            <person name="Pacheco L.G.C."/>
            <person name="Aguiar E.R.G.R."/>
            <person name="Santos C.S."/>
            <person name="Rocha D.J.P.G."/>
            <person name="Sant'Anna L.O."/>
            <person name="Mattos-Guaraldi A.L."/>
            <person name="Santos L.S."/>
        </authorList>
    </citation>
    <scope>NUCLEOTIDE SEQUENCE [LARGE SCALE GENOMIC DNA]</scope>
    <source>
        <strain evidence="4 5">2274</strain>
    </source>
</reference>